<dbReference type="GO" id="GO:0051782">
    <property type="term" value="P:negative regulation of cell division"/>
    <property type="evidence" value="ECO:0007669"/>
    <property type="project" value="TreeGrafter"/>
</dbReference>
<dbReference type="Proteomes" id="UP000585681">
    <property type="component" value="Unassembled WGS sequence"/>
</dbReference>
<evidence type="ECO:0000256" key="2">
    <source>
        <dbReference type="ARBA" id="ARBA00022840"/>
    </source>
</evidence>
<dbReference type="InterPro" id="IPR050625">
    <property type="entry name" value="ParA/MinD_ATPase"/>
</dbReference>
<dbReference type="AlphaFoldDB" id="A0A840C3W3"/>
<dbReference type="PANTHER" id="PTHR43384">
    <property type="entry name" value="SEPTUM SITE-DETERMINING PROTEIN MIND HOMOLOG, CHLOROPLASTIC-RELATED"/>
    <property type="match status" value="1"/>
</dbReference>
<dbReference type="InterPro" id="IPR027417">
    <property type="entry name" value="P-loop_NTPase"/>
</dbReference>
<dbReference type="GO" id="GO:0005524">
    <property type="term" value="F:ATP binding"/>
    <property type="evidence" value="ECO:0007669"/>
    <property type="project" value="UniProtKB-KW"/>
</dbReference>
<accession>A0A840C3W3</accession>
<dbReference type="GO" id="GO:0009898">
    <property type="term" value="C:cytoplasmic side of plasma membrane"/>
    <property type="evidence" value="ECO:0007669"/>
    <property type="project" value="TreeGrafter"/>
</dbReference>
<dbReference type="PANTHER" id="PTHR43384:SF6">
    <property type="entry name" value="SEPTUM SITE-DETERMINING PROTEIN MIND HOMOLOG, CHLOROPLASTIC"/>
    <property type="match status" value="1"/>
</dbReference>
<dbReference type="Pfam" id="PF13614">
    <property type="entry name" value="AAA_31"/>
    <property type="match status" value="1"/>
</dbReference>
<gene>
    <name evidence="4" type="ORF">GGR17_000372</name>
</gene>
<dbReference type="GO" id="GO:0016887">
    <property type="term" value="F:ATP hydrolysis activity"/>
    <property type="evidence" value="ECO:0007669"/>
    <property type="project" value="TreeGrafter"/>
</dbReference>
<keyword evidence="5" id="KW-1185">Reference proteome</keyword>
<dbReference type="InterPro" id="IPR025669">
    <property type="entry name" value="AAA_dom"/>
</dbReference>
<dbReference type="GO" id="GO:0005829">
    <property type="term" value="C:cytosol"/>
    <property type="evidence" value="ECO:0007669"/>
    <property type="project" value="TreeGrafter"/>
</dbReference>
<evidence type="ECO:0000313" key="5">
    <source>
        <dbReference type="Proteomes" id="UP000585681"/>
    </source>
</evidence>
<dbReference type="RefSeq" id="WP_054538325.1">
    <property type="nucleotide sequence ID" value="NZ_JACIEQ010000001.1"/>
</dbReference>
<name>A0A840C3W3_9RHOB</name>
<comment type="caution">
    <text evidence="4">The sequence shown here is derived from an EMBL/GenBank/DDBJ whole genome shotgun (WGS) entry which is preliminary data.</text>
</comment>
<protein>
    <submittedName>
        <fullName evidence="4">Pilus assembly protein CpaE</fullName>
    </submittedName>
</protein>
<evidence type="ECO:0000313" key="4">
    <source>
        <dbReference type="EMBL" id="MBB4020581.1"/>
    </source>
</evidence>
<keyword evidence="2" id="KW-0067">ATP-binding</keyword>
<dbReference type="SUPFAM" id="SSF52540">
    <property type="entry name" value="P-loop containing nucleoside triphosphate hydrolases"/>
    <property type="match status" value="1"/>
</dbReference>
<reference evidence="4" key="1">
    <citation type="submission" date="2020-08" db="EMBL/GenBank/DDBJ databases">
        <title>Genomic Encyclopedia of Type Strains, Phase IV (KMG-IV): sequencing the most valuable type-strain genomes for metagenomic binning, comparative biology and taxonomic classification.</title>
        <authorList>
            <person name="Goeker M."/>
        </authorList>
    </citation>
    <scope>NUCLEOTIDE SEQUENCE [LARGE SCALE GENOMIC DNA]</scope>
    <source>
        <strain evidence="4">DSM 105040</strain>
    </source>
</reference>
<proteinExistence type="predicted"/>
<organism evidence="4 5">
    <name type="scientific">Actibacterium naphthalenivorans</name>
    <dbReference type="NCBI Taxonomy" id="1614693"/>
    <lineage>
        <taxon>Bacteria</taxon>
        <taxon>Pseudomonadati</taxon>
        <taxon>Pseudomonadota</taxon>
        <taxon>Alphaproteobacteria</taxon>
        <taxon>Rhodobacterales</taxon>
        <taxon>Roseobacteraceae</taxon>
        <taxon>Actibacterium</taxon>
    </lineage>
</organism>
<evidence type="ECO:0000259" key="3">
    <source>
        <dbReference type="Pfam" id="PF13614"/>
    </source>
</evidence>
<dbReference type="EMBL" id="JACIEQ010000001">
    <property type="protein sequence ID" value="MBB4020581.1"/>
    <property type="molecule type" value="Genomic_DNA"/>
</dbReference>
<dbReference type="Gene3D" id="3.40.50.300">
    <property type="entry name" value="P-loop containing nucleotide triphosphate hydrolases"/>
    <property type="match status" value="1"/>
</dbReference>
<keyword evidence="1" id="KW-0547">Nucleotide-binding</keyword>
<sequence length="421" mass="45789">MTGSAALMPEPAPIVACTVSRDVQDFDLLIEDMEAELGESWGDLSFDDAAAFFTQPDAAGLEFVAIAVDNRDEQQLGFIGELIRTAKENRIRVILIASDVGAMALHQLLRLGADDFVPYPLPEGALHESIERLRTPAPAPQPALPVATHPGEFSKARGHVADRNGIVLPVHGLAGGVGASTFAVNLAWELATVTKEDAPKVCLLDLDLQFGSASTYLDLPRREAVYELLADTASMDNESFMQAMLTFNEKLHVLTAPADMLPLEILASEDVARLIDTARANFDFVIIDMPKTLVQWTETALSQAQVYFALLELDMRSAQNTLRMIRALKSEELPYEKLRYVLNRAPKFTDLSGKSRAKRMAENLDIDIEIMLPEGGKPVAQAADHGLPLAESAPKALLRKEIHKLAVSLHEHALQAAAAAG</sequence>
<evidence type="ECO:0000256" key="1">
    <source>
        <dbReference type="ARBA" id="ARBA00022741"/>
    </source>
</evidence>
<feature type="domain" description="AAA" evidence="3">
    <location>
        <begin position="174"/>
        <end position="326"/>
    </location>
</feature>